<dbReference type="OrthoDB" id="8883818at2759"/>
<dbReference type="SUPFAM" id="SSF101898">
    <property type="entry name" value="NHL repeat"/>
    <property type="match status" value="1"/>
</dbReference>
<dbReference type="EMBL" id="MRZV01001306">
    <property type="protein sequence ID" value="PIK38853.1"/>
    <property type="molecule type" value="Genomic_DNA"/>
</dbReference>
<reference evidence="1 2" key="1">
    <citation type="journal article" date="2017" name="PLoS Biol.">
        <title>The sea cucumber genome provides insights into morphological evolution and visceral regeneration.</title>
        <authorList>
            <person name="Zhang X."/>
            <person name="Sun L."/>
            <person name="Yuan J."/>
            <person name="Sun Y."/>
            <person name="Gao Y."/>
            <person name="Zhang L."/>
            <person name="Li S."/>
            <person name="Dai H."/>
            <person name="Hamel J.F."/>
            <person name="Liu C."/>
            <person name="Yu Y."/>
            <person name="Liu S."/>
            <person name="Lin W."/>
            <person name="Guo K."/>
            <person name="Jin S."/>
            <person name="Xu P."/>
            <person name="Storey K.B."/>
            <person name="Huan P."/>
            <person name="Zhang T."/>
            <person name="Zhou Y."/>
            <person name="Zhang J."/>
            <person name="Lin C."/>
            <person name="Li X."/>
            <person name="Xing L."/>
            <person name="Huo D."/>
            <person name="Sun M."/>
            <person name="Wang L."/>
            <person name="Mercier A."/>
            <person name="Li F."/>
            <person name="Yang H."/>
            <person name="Xiang J."/>
        </authorList>
    </citation>
    <scope>NUCLEOTIDE SEQUENCE [LARGE SCALE GENOMIC DNA]</scope>
    <source>
        <strain evidence="1">Shaxun</strain>
        <tissue evidence="1">Muscle</tissue>
    </source>
</reference>
<organism evidence="1 2">
    <name type="scientific">Stichopus japonicus</name>
    <name type="common">Sea cucumber</name>
    <dbReference type="NCBI Taxonomy" id="307972"/>
    <lineage>
        <taxon>Eukaryota</taxon>
        <taxon>Metazoa</taxon>
        <taxon>Echinodermata</taxon>
        <taxon>Eleutherozoa</taxon>
        <taxon>Echinozoa</taxon>
        <taxon>Holothuroidea</taxon>
        <taxon>Aspidochirotacea</taxon>
        <taxon>Aspidochirotida</taxon>
        <taxon>Stichopodidae</taxon>
        <taxon>Apostichopus</taxon>
    </lineage>
</organism>
<gene>
    <name evidence="1" type="ORF">BSL78_24291</name>
</gene>
<comment type="caution">
    <text evidence="1">The sequence shown here is derived from an EMBL/GenBank/DDBJ whole genome shotgun (WGS) entry which is preliminary data.</text>
</comment>
<dbReference type="Proteomes" id="UP000230750">
    <property type="component" value="Unassembled WGS sequence"/>
</dbReference>
<keyword evidence="2" id="KW-1185">Reference proteome</keyword>
<dbReference type="AlphaFoldDB" id="A0A2G8JSZ1"/>
<protein>
    <submittedName>
        <fullName evidence="1">Uncharacterized protein</fullName>
    </submittedName>
</protein>
<dbReference type="Gene3D" id="2.120.10.30">
    <property type="entry name" value="TolB, C-terminal domain"/>
    <property type="match status" value="1"/>
</dbReference>
<evidence type="ECO:0000313" key="1">
    <source>
        <dbReference type="EMBL" id="PIK38853.1"/>
    </source>
</evidence>
<dbReference type="InterPro" id="IPR011042">
    <property type="entry name" value="6-blade_b-propeller_TolB-like"/>
</dbReference>
<accession>A0A2G8JSZ1</accession>
<name>A0A2G8JSZ1_STIJA</name>
<evidence type="ECO:0000313" key="2">
    <source>
        <dbReference type="Proteomes" id="UP000230750"/>
    </source>
</evidence>
<sequence length="227" mass="25846">MDNRMHYPNRYCCNLSEFKVITVCQADEIGIYDVRNGSHIRKHISGMTRSWSAGQLVMCVATDLVKHHIIVGTTLRYLYVFYNELNYSHTITLPDAISGSWGIAVRRDSLLVCDYMSAGAYAVTMEGSKSKLMYEFPKPELDGCNWRPISVCIDKNQFIYMLWWASTSGHRRCLLVQYSQDGRQLLTTKSVDDNARCITTLEVDDSDKLLIATHNSGKLYTYGLVAK</sequence>
<proteinExistence type="predicted"/>